<feature type="transmembrane region" description="Helical" evidence="1">
    <location>
        <begin position="388"/>
        <end position="406"/>
    </location>
</feature>
<dbReference type="Proteomes" id="UP000323075">
    <property type="component" value="Unassembled WGS sequence"/>
</dbReference>
<feature type="transmembrane region" description="Helical" evidence="1">
    <location>
        <begin position="356"/>
        <end position="376"/>
    </location>
</feature>
<dbReference type="Proteomes" id="UP000296216">
    <property type="component" value="Chromosome"/>
</dbReference>
<feature type="transmembrane region" description="Helical" evidence="1">
    <location>
        <begin position="502"/>
        <end position="522"/>
    </location>
</feature>
<dbReference type="GO" id="GO:0016740">
    <property type="term" value="F:transferase activity"/>
    <property type="evidence" value="ECO:0007669"/>
    <property type="project" value="UniProtKB-KW"/>
</dbReference>
<accession>A0A4D6GS63</accession>
<feature type="transmembrane region" description="Helical" evidence="1">
    <location>
        <begin position="251"/>
        <end position="270"/>
    </location>
</feature>
<feature type="transmembrane region" description="Helical" evidence="1">
    <location>
        <begin position="330"/>
        <end position="350"/>
    </location>
</feature>
<keyword evidence="1" id="KW-1133">Transmembrane helix</keyword>
<dbReference type="AlphaFoldDB" id="A0A4D6GS63"/>
<evidence type="ECO:0000313" key="6">
    <source>
        <dbReference type="Proteomes" id="UP000323075"/>
    </source>
</evidence>
<evidence type="ECO:0000256" key="1">
    <source>
        <dbReference type="SAM" id="Phobius"/>
    </source>
</evidence>
<name>A0A4D6GS63_HALS9</name>
<dbReference type="Pfam" id="PF02516">
    <property type="entry name" value="STT3"/>
    <property type="match status" value="1"/>
</dbReference>
<feature type="transmembrane region" description="Helical" evidence="1">
    <location>
        <begin position="549"/>
        <end position="569"/>
    </location>
</feature>
<dbReference type="RefSeq" id="WP_136361022.1">
    <property type="nucleotide sequence ID" value="NZ_VRYN01000001.1"/>
</dbReference>
<reference evidence="4 6" key="2">
    <citation type="submission" date="2019-07" db="EMBL/GenBank/DDBJ databases">
        <title>Genomic Encyclopedia of Archaeal and Bacterial Type Strains, Phase II (KMG-II): from individual species to whole genera.</title>
        <authorList>
            <person name="Goeker M."/>
        </authorList>
    </citation>
    <scope>NUCLEOTIDE SEQUENCE [LARGE SCALE GENOMIC DNA]</scope>
    <source>
        <strain evidence="4 6">DSM 3754</strain>
    </source>
</reference>
<dbReference type="GO" id="GO:0016020">
    <property type="term" value="C:membrane"/>
    <property type="evidence" value="ECO:0007669"/>
    <property type="project" value="InterPro"/>
</dbReference>
<feature type="transmembrane region" description="Helical" evidence="1">
    <location>
        <begin position="221"/>
        <end position="239"/>
    </location>
</feature>
<reference evidence="3 5" key="1">
    <citation type="journal article" date="2019" name="Microbiol. Resour. Announc.">
        <title>The Genome Sequence of the Halobacterium salinarum Type Strain Is Closely Related to That of Laboratory Strains NRC-1 and R1.</title>
        <authorList>
            <person name="Pfeiffer F."/>
            <person name="Marchfelder A."/>
            <person name="Habermann B."/>
            <person name="Dyall-Smith M.L."/>
        </authorList>
    </citation>
    <scope>NUCLEOTIDE SEQUENCE [LARGE SCALE GENOMIC DNA]</scope>
    <source>
        <strain evidence="3">91-R6</strain>
        <strain evidence="5">ATCC 33171 / DSM 3754 / JCM 8978 / NBRC 102687 / NCIMB 764 / 91-R6</strain>
    </source>
</reference>
<evidence type="ECO:0000313" key="5">
    <source>
        <dbReference type="Proteomes" id="UP000296216"/>
    </source>
</evidence>
<gene>
    <name evidence="4" type="ORF">APQ99_00990</name>
    <name evidence="3" type="ORF">HBSAL_01095</name>
</gene>
<keyword evidence="1" id="KW-0472">Membrane</keyword>
<dbReference type="InterPro" id="IPR048307">
    <property type="entry name" value="STT3_N"/>
</dbReference>
<keyword evidence="1" id="KW-0812">Transmembrane</keyword>
<feature type="transmembrane region" description="Helical" evidence="1">
    <location>
        <begin position="440"/>
        <end position="464"/>
    </location>
</feature>
<organism evidence="3 5">
    <name type="scientific">Halobacterium salinarum (strain ATCC 33171 / DSM 3754 / JCM 8978 / NBRC 102687 / NCIMB 764 / 91-R6)</name>
    <dbReference type="NCBI Taxonomy" id="2597657"/>
    <lineage>
        <taxon>Archaea</taxon>
        <taxon>Methanobacteriati</taxon>
        <taxon>Methanobacteriota</taxon>
        <taxon>Stenosarchaea group</taxon>
        <taxon>Halobacteria</taxon>
        <taxon>Halobacteriales</taxon>
        <taxon>Halobacteriaceae</taxon>
        <taxon>Halobacterium</taxon>
    </lineage>
</organism>
<proteinExistence type="predicted"/>
<sequence length="773" mass="80742">MSDVRAATTALLADRPALADALEALVEVDRSQDTWTFDDAPVDSGVFGELVGRGIVVESGDGYVLADRQAVRAALGDPDADPSDTDEAAVSLRDRVPSLSVSSRAAWFLAASLLVVVALRVFVFPRVFRAGHVVLLGNDPYYYRYLVSAMQQSGAGLLDVPARITRGEPLLVVVLVGATRLLGGSANAAAHVTAWYPVVAAVVTAVACYLLATTLSHDRRVGITAVLVLAVLPVHAYRTALGFGDHHALDLVWLSLTVLAAVRLLPGAGVAVPDDSGWRRHLPWGCVLAGSVAAQAHSWNAAPLLFVPLVVYAVARSAALVDGKSPLADLPLAAALTAGGVLAVAGHVLLGWQSPVIVAPPLLAGLGVGAAALIAAGVRRVGVPSWTAPVLTTASGVAAFAVVATIDPSFVAELQQEGARFVGQSGSSIVETKSLFSTTYGLFAGPIFFYGTALLFALPAGAWAMYTGVARSRPRWLLTGCYGTVLFAFAVTQVRFSGELSVFVAVFAAVAFVYFLSVVDLADPPLDFSARPSDRERVRSLAIPTRSRALRIGVAFLLVGGLGAVMTPLRTNTLVQSDDAYHAATHVEAALNAPDWTDDTTYVFSRWSRNRLYNWFGSGDGRSYRYARSNYDDFLRSTTPGKWNDRLQDRAAFVVFDANSVPDGATGTIGSALTAWGSGLAHYRAVWAGDAKTVYRVVPGATVTGTAASNASVTLTHEGTVSGQAVTYTRTTTAAANGTYTVTVAYPGAYSVSTGGTVTVPAAAVGNGTTVTA</sequence>
<protein>
    <submittedName>
        <fullName evidence="4">Dolichyl-diphosphooligosaccharide--protein glycosyltransferase</fullName>
    </submittedName>
</protein>
<feature type="transmembrane region" description="Helical" evidence="1">
    <location>
        <begin position="194"/>
        <end position="212"/>
    </location>
</feature>
<evidence type="ECO:0000313" key="3">
    <source>
        <dbReference type="EMBL" id="QCC43966.1"/>
    </source>
</evidence>
<dbReference type="EMBL" id="CP038631">
    <property type="protein sequence ID" value="QCC43966.1"/>
    <property type="molecule type" value="Genomic_DNA"/>
</dbReference>
<evidence type="ECO:0000313" key="4">
    <source>
        <dbReference type="EMBL" id="TYO82459.1"/>
    </source>
</evidence>
<evidence type="ECO:0000259" key="2">
    <source>
        <dbReference type="Pfam" id="PF02516"/>
    </source>
</evidence>
<feature type="transmembrane region" description="Helical" evidence="1">
    <location>
        <begin position="476"/>
        <end position="496"/>
    </location>
</feature>
<dbReference type="EMBL" id="VRYN01000001">
    <property type="protein sequence ID" value="TYO82459.1"/>
    <property type="molecule type" value="Genomic_DNA"/>
</dbReference>
<dbReference type="GeneID" id="39854093"/>
<feature type="domain" description="Oligosaccharyl transferase STT3 N-terminal" evidence="2">
    <location>
        <begin position="131"/>
        <end position="263"/>
    </location>
</feature>
<reference evidence="3" key="3">
    <citation type="journal article" name="MicrobiologyOpen">
        <title>Whole-genome comparison between the type strain of Halobacterium salinarum (DSM 3754(T)) and the laboratory strains R1 and NRC-1.</title>
        <authorList>
            <person name="Pfeiffer F."/>
            <person name="Losensky G."/>
            <person name="Marchfelder A."/>
            <person name="Habermann B."/>
            <person name="Dyall-Smith M."/>
        </authorList>
    </citation>
    <scope>NUCLEOTIDE SEQUENCE</scope>
    <source>
        <strain evidence="3">91-R6</strain>
    </source>
</reference>
<keyword evidence="4" id="KW-0808">Transferase</keyword>
<feature type="transmembrane region" description="Helical" evidence="1">
    <location>
        <begin position="105"/>
        <end position="123"/>
    </location>
</feature>